<name>A0A0W8EVR8_9ZZZZ</name>
<dbReference type="GO" id="GO:0050660">
    <property type="term" value="F:flavin adenine dinucleotide binding"/>
    <property type="evidence" value="ECO:0007669"/>
    <property type="project" value="TreeGrafter"/>
</dbReference>
<dbReference type="GO" id="GO:0004148">
    <property type="term" value="F:dihydrolipoyl dehydrogenase (NADH) activity"/>
    <property type="evidence" value="ECO:0007669"/>
    <property type="project" value="UniProtKB-EC"/>
</dbReference>
<reference evidence="4" key="1">
    <citation type="journal article" date="2015" name="Proc. Natl. Acad. Sci. U.S.A.">
        <title>Networks of energetic and metabolic interactions define dynamics in microbial communities.</title>
        <authorList>
            <person name="Embree M."/>
            <person name="Liu J.K."/>
            <person name="Al-Bassam M.M."/>
            <person name="Zengler K."/>
        </authorList>
    </citation>
    <scope>NUCLEOTIDE SEQUENCE</scope>
</reference>
<dbReference type="EMBL" id="LNQE01001725">
    <property type="protein sequence ID" value="KUG12703.1"/>
    <property type="molecule type" value="Genomic_DNA"/>
</dbReference>
<dbReference type="PRINTS" id="PR00368">
    <property type="entry name" value="FADPNR"/>
</dbReference>
<accession>A0A0W8EVR8</accession>
<dbReference type="PANTHER" id="PTHR43014">
    <property type="entry name" value="MERCURIC REDUCTASE"/>
    <property type="match status" value="1"/>
</dbReference>
<organism evidence="4">
    <name type="scientific">hydrocarbon metagenome</name>
    <dbReference type="NCBI Taxonomy" id="938273"/>
    <lineage>
        <taxon>unclassified sequences</taxon>
        <taxon>metagenomes</taxon>
        <taxon>ecological metagenomes</taxon>
    </lineage>
</organism>
<protein>
    <submittedName>
        <fullName evidence="4">Dihydrolipoamide dehydrogenase</fullName>
        <ecNumber evidence="4">1.8.1.4</ecNumber>
    </submittedName>
</protein>
<dbReference type="InterPro" id="IPR023753">
    <property type="entry name" value="FAD/NAD-binding_dom"/>
</dbReference>
<keyword evidence="1" id="KW-0285">Flavoprotein</keyword>
<dbReference type="InterPro" id="IPR016156">
    <property type="entry name" value="FAD/NAD-linked_Rdtase_dimer_sf"/>
</dbReference>
<keyword evidence="2" id="KW-0274">FAD</keyword>
<dbReference type="PRINTS" id="PR00411">
    <property type="entry name" value="PNDRDTASEI"/>
</dbReference>
<dbReference type="InterPro" id="IPR036188">
    <property type="entry name" value="FAD/NAD-bd_sf"/>
</dbReference>
<dbReference type="PANTHER" id="PTHR43014:SF2">
    <property type="entry name" value="MERCURIC REDUCTASE"/>
    <property type="match status" value="1"/>
</dbReference>
<dbReference type="SUPFAM" id="SSF55424">
    <property type="entry name" value="FAD/NAD-linked reductases, dimerisation (C-terminal) domain"/>
    <property type="match status" value="1"/>
</dbReference>
<evidence type="ECO:0000256" key="1">
    <source>
        <dbReference type="ARBA" id="ARBA00022630"/>
    </source>
</evidence>
<dbReference type="Gene3D" id="3.50.50.60">
    <property type="entry name" value="FAD/NAD(P)-binding domain"/>
    <property type="match status" value="1"/>
</dbReference>
<dbReference type="EC" id="1.8.1.4" evidence="4"/>
<feature type="domain" description="FAD/NAD(P)-binding" evidence="3">
    <location>
        <begin position="8"/>
        <end position="284"/>
    </location>
</feature>
<gene>
    <name evidence="4" type="ORF">ASZ90_016425</name>
</gene>
<proteinExistence type="predicted"/>
<dbReference type="Pfam" id="PF07992">
    <property type="entry name" value="Pyr_redox_2"/>
    <property type="match status" value="1"/>
</dbReference>
<evidence type="ECO:0000313" key="4">
    <source>
        <dbReference type="EMBL" id="KUG12703.1"/>
    </source>
</evidence>
<evidence type="ECO:0000256" key="2">
    <source>
        <dbReference type="ARBA" id="ARBA00022827"/>
    </source>
</evidence>
<dbReference type="AlphaFoldDB" id="A0A0W8EVR8"/>
<keyword evidence="4" id="KW-0560">Oxidoreductase</keyword>
<dbReference type="GO" id="GO:0003955">
    <property type="term" value="F:NAD(P)H dehydrogenase (quinone) activity"/>
    <property type="evidence" value="ECO:0007669"/>
    <property type="project" value="TreeGrafter"/>
</dbReference>
<comment type="caution">
    <text evidence="4">The sequence shown here is derived from an EMBL/GenBank/DDBJ whole genome shotgun (WGS) entry which is preliminary data.</text>
</comment>
<evidence type="ECO:0000259" key="3">
    <source>
        <dbReference type="Pfam" id="PF07992"/>
    </source>
</evidence>
<sequence length="419" mass="44625">MLVEKGGIGGQCLHTGCMMVCALNDAARTLAATRHLHDLGIVDRVPSIQFSRLLQSMKEIQQKIAGILDAETRAAGVTIVYGKEGRLDGSSVFLDGERVPAEAVIAATGSYPNIPDVPGISCQGVYTPHTLNGMPEIPDEMIIIGGGIMAAEFSYIFQEFGTTVHLVSRSPVLKHLDPKLVALAKKELARTHLHEHASVTSIAGEDSIETVHLHGPDGNFTLTPDAVFIAAGLVPRSGQLSGIEKRKNGEVVVDRHMQTNVKSVYACGDVTGSPCLTPVARREGFVAAENILGRETVMEYTGIPQSMSLFYDYAFIDADTSCAASASIPGPAGPGTFWSVPSGMTGYARVSVDPESGCICGIDAVGPAAGIIASYQAFLMREGIGAREYDQFLEVHPMTDGIYPLMKYLAGRLKQDTFP</sequence>
<dbReference type="SUPFAM" id="SSF51905">
    <property type="entry name" value="FAD/NAD(P)-binding domain"/>
    <property type="match status" value="1"/>
</dbReference>